<evidence type="ECO:0000313" key="1">
    <source>
        <dbReference type="EMBL" id="VDM97733.1"/>
    </source>
</evidence>
<evidence type="ECO:0000313" key="2">
    <source>
        <dbReference type="Proteomes" id="UP000276776"/>
    </source>
</evidence>
<reference evidence="1 2" key="2">
    <citation type="submission" date="2018-11" db="EMBL/GenBank/DDBJ databases">
        <authorList>
            <consortium name="Pathogen Informatics"/>
        </authorList>
    </citation>
    <scope>NUCLEOTIDE SEQUENCE [LARGE SCALE GENOMIC DNA]</scope>
</reference>
<keyword evidence="2" id="KW-1185">Reference proteome</keyword>
<dbReference type="WBParaSite" id="TCLT_0000200101-mRNA-1">
    <property type="protein sequence ID" value="TCLT_0000200101-mRNA-1"/>
    <property type="gene ID" value="TCLT_0000200101"/>
</dbReference>
<dbReference type="STRING" id="103827.A0A0N5CP68"/>
<evidence type="ECO:0000313" key="3">
    <source>
        <dbReference type="WBParaSite" id="TCLT_0000200101-mRNA-1"/>
    </source>
</evidence>
<gene>
    <name evidence="1" type="ORF">TCLT_LOCUS2002</name>
</gene>
<organism evidence="3">
    <name type="scientific">Thelazia callipaeda</name>
    <name type="common">Oriental eyeworm</name>
    <name type="synonym">Parasitic nematode</name>
    <dbReference type="NCBI Taxonomy" id="103827"/>
    <lineage>
        <taxon>Eukaryota</taxon>
        <taxon>Metazoa</taxon>
        <taxon>Ecdysozoa</taxon>
        <taxon>Nematoda</taxon>
        <taxon>Chromadorea</taxon>
        <taxon>Rhabditida</taxon>
        <taxon>Spirurina</taxon>
        <taxon>Spiruromorpha</taxon>
        <taxon>Thelazioidea</taxon>
        <taxon>Thelaziidae</taxon>
        <taxon>Thelazia</taxon>
    </lineage>
</organism>
<dbReference type="Proteomes" id="UP000276776">
    <property type="component" value="Unassembled WGS sequence"/>
</dbReference>
<sequence>MIIFVILTVVEGYFPEISSKAPEISSPCLCHLRPPCPPPYYCPISVVCPPPQPIICPPPCPPVKPPSCPVIPCPAAPPCPIFCPPIPPCPPPVIRCPRTCPPALPPSPSPPAYLPLQYDNKFPHTDFAATPYFSSHQNNNKGRYGYGNCVINGPSGSILDQQHFDFPSEATTMENIHFPSISESNLQVEPSIIDHETKQTSTANFANIDADLTTTLPDISELQQESEIKSDQHSLFQLLNIEKTNYTTQAAYTSQKTERKYFIRNGCPPNDSSCIDNDDSGTLPEVIDNLILHIE</sequence>
<reference evidence="3" key="1">
    <citation type="submission" date="2017-02" db="UniProtKB">
        <authorList>
            <consortium name="WormBaseParasite"/>
        </authorList>
    </citation>
    <scope>IDENTIFICATION</scope>
</reference>
<name>A0A0N5CP68_THECL</name>
<dbReference type="OMA" id="CTNCSIP"/>
<dbReference type="EMBL" id="UYYF01000332">
    <property type="protein sequence ID" value="VDM97733.1"/>
    <property type="molecule type" value="Genomic_DNA"/>
</dbReference>
<proteinExistence type="predicted"/>
<dbReference type="AlphaFoldDB" id="A0A0N5CP68"/>
<protein>
    <submittedName>
        <fullName evidence="3">EB domain-containing protein</fullName>
    </submittedName>
</protein>
<accession>A0A0N5CP68</accession>